<dbReference type="Gene3D" id="3.90.76.10">
    <property type="entry name" value="Dipeptide-binding Protein, Domain 1"/>
    <property type="match status" value="1"/>
</dbReference>
<reference evidence="5 6" key="1">
    <citation type="journal article" date="2015" name="Stand. Genomic Sci.">
        <title>Genomic Encyclopedia of Bacterial and Archaeal Type Strains, Phase III: the genomes of soil and plant-associated and newly described type strains.</title>
        <authorList>
            <person name="Whitman W.B."/>
            <person name="Woyke T."/>
            <person name="Klenk H.P."/>
            <person name="Zhou Y."/>
            <person name="Lilburn T.G."/>
            <person name="Beck B.J."/>
            <person name="De Vos P."/>
            <person name="Vandamme P."/>
            <person name="Eisen J.A."/>
            <person name="Garrity G."/>
            <person name="Hugenholtz P."/>
            <person name="Kyrpides N.C."/>
        </authorList>
    </citation>
    <scope>NUCLEOTIDE SEQUENCE [LARGE SCALE GENOMIC DNA]</scope>
    <source>
        <strain evidence="5 6">CGMCC 1.6858</strain>
    </source>
</reference>
<evidence type="ECO:0000256" key="3">
    <source>
        <dbReference type="ARBA" id="ARBA00022729"/>
    </source>
</evidence>
<dbReference type="PANTHER" id="PTHR30290">
    <property type="entry name" value="PERIPLASMIC BINDING COMPONENT OF ABC TRANSPORTER"/>
    <property type="match status" value="1"/>
</dbReference>
<dbReference type="InterPro" id="IPR000914">
    <property type="entry name" value="SBP_5_dom"/>
</dbReference>
<dbReference type="PANTHER" id="PTHR30290:SF9">
    <property type="entry name" value="OLIGOPEPTIDE-BINDING PROTEIN APPA"/>
    <property type="match status" value="1"/>
</dbReference>
<protein>
    <submittedName>
        <fullName evidence="5">Peptide/nickel transport system substrate-binding protein</fullName>
    </submittedName>
</protein>
<dbReference type="GO" id="GO:1904680">
    <property type="term" value="F:peptide transmembrane transporter activity"/>
    <property type="evidence" value="ECO:0007669"/>
    <property type="project" value="TreeGrafter"/>
</dbReference>
<comment type="similarity">
    <text evidence="1">Belongs to the bacterial solute-binding protein 5 family.</text>
</comment>
<accession>A0A562PU53</accession>
<proteinExistence type="inferred from homology"/>
<keyword evidence="3" id="KW-0732">Signal</keyword>
<dbReference type="Pfam" id="PF00496">
    <property type="entry name" value="SBP_bac_5"/>
    <property type="match status" value="1"/>
</dbReference>
<keyword evidence="6" id="KW-1185">Reference proteome</keyword>
<organism evidence="5 6">
    <name type="scientific">Pseudomonas duriflava</name>
    <dbReference type="NCBI Taxonomy" id="459528"/>
    <lineage>
        <taxon>Bacteria</taxon>
        <taxon>Pseudomonadati</taxon>
        <taxon>Pseudomonadota</taxon>
        <taxon>Gammaproteobacteria</taxon>
        <taxon>Pseudomonadales</taxon>
        <taxon>Pseudomonadaceae</taxon>
        <taxon>Pseudomonas</taxon>
    </lineage>
</organism>
<name>A0A562PU53_9PSED</name>
<evidence type="ECO:0000259" key="4">
    <source>
        <dbReference type="Pfam" id="PF00496"/>
    </source>
</evidence>
<evidence type="ECO:0000256" key="1">
    <source>
        <dbReference type="ARBA" id="ARBA00005695"/>
    </source>
</evidence>
<evidence type="ECO:0000313" key="5">
    <source>
        <dbReference type="EMBL" id="TWI47982.1"/>
    </source>
</evidence>
<dbReference type="AlphaFoldDB" id="A0A562PU53"/>
<evidence type="ECO:0000313" key="6">
    <source>
        <dbReference type="Proteomes" id="UP000316905"/>
    </source>
</evidence>
<feature type="domain" description="Solute-binding protein family 5" evidence="4">
    <location>
        <begin position="2"/>
        <end position="113"/>
    </location>
</feature>
<sequence length="113" mass="12759">MLAKSWKQVDDKTIDFELHHGVKFHDGNEFTADDAVFTLNWAVSPDSKVVTRQSVDWIESAEKLGSYSVRLHMKKPFPPALEYLSSVVPMFPKTYFEKVGLAEFAKKPIGTGP</sequence>
<dbReference type="GO" id="GO:0015833">
    <property type="term" value="P:peptide transport"/>
    <property type="evidence" value="ECO:0007669"/>
    <property type="project" value="TreeGrafter"/>
</dbReference>
<dbReference type="Proteomes" id="UP000316905">
    <property type="component" value="Unassembled WGS sequence"/>
</dbReference>
<evidence type="ECO:0000256" key="2">
    <source>
        <dbReference type="ARBA" id="ARBA00022448"/>
    </source>
</evidence>
<comment type="caution">
    <text evidence="5">The sequence shown here is derived from an EMBL/GenBank/DDBJ whole genome shotgun (WGS) entry which is preliminary data.</text>
</comment>
<dbReference type="SUPFAM" id="SSF53850">
    <property type="entry name" value="Periplasmic binding protein-like II"/>
    <property type="match status" value="1"/>
</dbReference>
<dbReference type="EMBL" id="VLKY01000022">
    <property type="protein sequence ID" value="TWI47982.1"/>
    <property type="molecule type" value="Genomic_DNA"/>
</dbReference>
<dbReference type="InterPro" id="IPR039424">
    <property type="entry name" value="SBP_5"/>
</dbReference>
<dbReference type="Gene3D" id="3.40.190.10">
    <property type="entry name" value="Periplasmic binding protein-like II"/>
    <property type="match status" value="1"/>
</dbReference>
<gene>
    <name evidence="5" type="ORF">IQ22_04273</name>
</gene>
<keyword evidence="2" id="KW-0813">Transport</keyword>